<evidence type="ECO:0000259" key="4">
    <source>
        <dbReference type="Pfam" id="PF00534"/>
    </source>
</evidence>
<dbReference type="EMBL" id="AEWJ01000025">
    <property type="protein sequence ID" value="EGD59784.1"/>
    <property type="molecule type" value="Genomic_DNA"/>
</dbReference>
<keyword evidence="1" id="KW-0328">Glycosyltransferase</keyword>
<dbReference type="RefSeq" id="WP_008070168.1">
    <property type="nucleotide sequence ID" value="NZ_AQWK01000003.1"/>
</dbReference>
<dbReference type="PANTHER" id="PTHR12526:SF510">
    <property type="entry name" value="D-INOSITOL 3-PHOSPHATE GLYCOSYLTRANSFERASE"/>
    <property type="match status" value="1"/>
</dbReference>
<name>F1Z6X4_9SPHN</name>
<dbReference type="GO" id="GO:0016757">
    <property type="term" value="F:glycosyltransferase activity"/>
    <property type="evidence" value="ECO:0007669"/>
    <property type="project" value="UniProtKB-KW"/>
</dbReference>
<evidence type="ECO:0000313" key="6">
    <source>
        <dbReference type="EMBL" id="EGD59784.1"/>
    </source>
</evidence>
<accession>F1Z6X4</accession>
<sequence>MTALDSRQKSSGTRKDNGAKKAAAARPHLLHLHSTFDAGGKERRAVALMNRFGKGVAHSIVSAVPGAMGARGLIAPGISAHFPFGFPALAGPVGVRRLQMLARAMRGFDLILTYNWGAMDAVMAHSLFAPMYGLAPLIHHEDGFNADEAERLKWQRNWYRRIALARAHALVVPSRRLEEVALGPWAQPADKVHRIANGIDTARYGRKRPQADVLPGLAKRAGDRWLGTLAGLRAVKNLPRLVRAFAAMGPEWSLVIVGDGPERAAIEAEVQRLGLSGRVHLPGHIADPAEAVGLFDMFALSSDSEQFPLSVVEAMAAGLAVASPAVGDVADIVTPENAPFITPPGDEATLGQALATLGADEALRTAIGKANQTRARAEFDEAGMAARYAALYGAALGRESFP</sequence>
<dbReference type="Pfam" id="PF00534">
    <property type="entry name" value="Glycos_transf_1"/>
    <property type="match status" value="1"/>
</dbReference>
<evidence type="ECO:0000313" key="7">
    <source>
        <dbReference type="Proteomes" id="UP000004728"/>
    </source>
</evidence>
<dbReference type="STRING" id="983920.Y88_2568"/>
<dbReference type="HOGENOM" id="CLU_009583_0_3_5"/>
<keyword evidence="2 6" id="KW-0808">Transferase</keyword>
<dbReference type="Gene3D" id="3.40.50.2000">
    <property type="entry name" value="Glycogen Phosphorylase B"/>
    <property type="match status" value="2"/>
</dbReference>
<feature type="domain" description="Glycosyl transferase family 1" evidence="4">
    <location>
        <begin position="221"/>
        <end position="372"/>
    </location>
</feature>
<evidence type="ECO:0000256" key="1">
    <source>
        <dbReference type="ARBA" id="ARBA00022676"/>
    </source>
</evidence>
<proteinExistence type="predicted"/>
<reference evidence="6 7" key="1">
    <citation type="journal article" date="2012" name="J. Bacteriol.">
        <title>Draft Genome Sequence of Novosphingobium nitrogenifigens Y88T.</title>
        <authorList>
            <person name="Strabala T.J."/>
            <person name="Macdonald L."/>
            <person name="Liu V."/>
            <person name="Smit A.M."/>
        </authorList>
    </citation>
    <scope>NUCLEOTIDE SEQUENCE [LARGE SCALE GENOMIC DNA]</scope>
    <source>
        <strain evidence="6 7">DSM 19370</strain>
    </source>
</reference>
<feature type="domain" description="Glycosyltransferase subfamily 4-like N-terminal" evidence="5">
    <location>
        <begin position="39"/>
        <end position="203"/>
    </location>
</feature>
<evidence type="ECO:0000256" key="3">
    <source>
        <dbReference type="SAM" id="MobiDB-lite"/>
    </source>
</evidence>
<dbReference type="Proteomes" id="UP000004728">
    <property type="component" value="Unassembled WGS sequence"/>
</dbReference>
<dbReference type="AlphaFoldDB" id="F1Z6X4"/>
<dbReference type="Pfam" id="PF13439">
    <property type="entry name" value="Glyco_transf_4"/>
    <property type="match status" value="1"/>
</dbReference>
<evidence type="ECO:0000259" key="5">
    <source>
        <dbReference type="Pfam" id="PF13439"/>
    </source>
</evidence>
<feature type="region of interest" description="Disordered" evidence="3">
    <location>
        <begin position="1"/>
        <end position="24"/>
    </location>
</feature>
<evidence type="ECO:0000256" key="2">
    <source>
        <dbReference type="ARBA" id="ARBA00022679"/>
    </source>
</evidence>
<dbReference type="PANTHER" id="PTHR12526">
    <property type="entry name" value="GLYCOSYLTRANSFERASE"/>
    <property type="match status" value="1"/>
</dbReference>
<dbReference type="InterPro" id="IPR001296">
    <property type="entry name" value="Glyco_trans_1"/>
</dbReference>
<protein>
    <submittedName>
        <fullName evidence="6">Glycosyl transferase, group 1</fullName>
    </submittedName>
</protein>
<dbReference type="eggNOG" id="COG0438">
    <property type="taxonomic scope" value="Bacteria"/>
</dbReference>
<keyword evidence="7" id="KW-1185">Reference proteome</keyword>
<comment type="caution">
    <text evidence="6">The sequence shown here is derived from an EMBL/GenBank/DDBJ whole genome shotgun (WGS) entry which is preliminary data.</text>
</comment>
<dbReference type="SUPFAM" id="SSF53756">
    <property type="entry name" value="UDP-Glycosyltransferase/glycogen phosphorylase"/>
    <property type="match status" value="1"/>
</dbReference>
<dbReference type="InParanoid" id="F1Z6X4"/>
<organism evidence="6 7">
    <name type="scientific">Novosphingobium nitrogenifigens DSM 19370</name>
    <dbReference type="NCBI Taxonomy" id="983920"/>
    <lineage>
        <taxon>Bacteria</taxon>
        <taxon>Pseudomonadati</taxon>
        <taxon>Pseudomonadota</taxon>
        <taxon>Alphaproteobacteria</taxon>
        <taxon>Sphingomonadales</taxon>
        <taxon>Sphingomonadaceae</taxon>
        <taxon>Novosphingobium</taxon>
    </lineage>
</organism>
<gene>
    <name evidence="6" type="ORF">Y88_2568</name>
</gene>
<dbReference type="InterPro" id="IPR028098">
    <property type="entry name" value="Glyco_trans_4-like_N"/>
</dbReference>